<keyword evidence="6" id="KW-1185">Reference proteome</keyword>
<comment type="similarity">
    <text evidence="1 3">Belongs to the short-chain dehydrogenases/reductases (SDR) family.</text>
</comment>
<comment type="caution">
    <text evidence="5">The sequence shown here is derived from an EMBL/GenBank/DDBJ whole genome shotgun (WGS) entry which is preliminary data.</text>
</comment>
<dbReference type="AlphaFoldDB" id="A0A927GHI6"/>
<dbReference type="PRINTS" id="PR00081">
    <property type="entry name" value="GDHRDH"/>
</dbReference>
<keyword evidence="2" id="KW-0560">Oxidoreductase</keyword>
<evidence type="ECO:0000313" key="6">
    <source>
        <dbReference type="Proteomes" id="UP000612233"/>
    </source>
</evidence>
<dbReference type="CDD" id="cd05233">
    <property type="entry name" value="SDR_c"/>
    <property type="match status" value="1"/>
</dbReference>
<dbReference type="PRINTS" id="PR00080">
    <property type="entry name" value="SDRFAMILY"/>
</dbReference>
<name>A0A927GHI6_9BACT</name>
<evidence type="ECO:0000313" key="5">
    <source>
        <dbReference type="EMBL" id="MBD2766362.1"/>
    </source>
</evidence>
<dbReference type="InterPro" id="IPR002347">
    <property type="entry name" value="SDR_fam"/>
</dbReference>
<organism evidence="5 6">
    <name type="scientific">Hymenobacter montanus</name>
    <dbReference type="NCBI Taxonomy" id="2771359"/>
    <lineage>
        <taxon>Bacteria</taxon>
        <taxon>Pseudomonadati</taxon>
        <taxon>Bacteroidota</taxon>
        <taxon>Cytophagia</taxon>
        <taxon>Cytophagales</taxon>
        <taxon>Hymenobacteraceae</taxon>
        <taxon>Hymenobacter</taxon>
    </lineage>
</organism>
<dbReference type="PANTHER" id="PTHR42901">
    <property type="entry name" value="ALCOHOL DEHYDROGENASE"/>
    <property type="match status" value="1"/>
</dbReference>
<gene>
    <name evidence="5" type="ORF">IC235_00475</name>
</gene>
<evidence type="ECO:0000256" key="4">
    <source>
        <dbReference type="SAM" id="MobiDB-lite"/>
    </source>
</evidence>
<dbReference type="Proteomes" id="UP000612233">
    <property type="component" value="Unassembled WGS sequence"/>
</dbReference>
<dbReference type="PANTHER" id="PTHR42901:SF1">
    <property type="entry name" value="ALCOHOL DEHYDROGENASE"/>
    <property type="match status" value="1"/>
</dbReference>
<evidence type="ECO:0000256" key="2">
    <source>
        <dbReference type="ARBA" id="ARBA00023002"/>
    </source>
</evidence>
<dbReference type="Pfam" id="PF00106">
    <property type="entry name" value="adh_short"/>
    <property type="match status" value="1"/>
</dbReference>
<feature type="compositionally biased region" description="Basic and acidic residues" evidence="4">
    <location>
        <begin position="266"/>
        <end position="278"/>
    </location>
</feature>
<protein>
    <submittedName>
        <fullName evidence="5">SDR family oxidoreductase</fullName>
    </submittedName>
</protein>
<dbReference type="InterPro" id="IPR036291">
    <property type="entry name" value="NAD(P)-bd_dom_sf"/>
</dbReference>
<dbReference type="RefSeq" id="WP_191003190.1">
    <property type="nucleotide sequence ID" value="NZ_JACXAD010000001.1"/>
</dbReference>
<evidence type="ECO:0000256" key="3">
    <source>
        <dbReference type="RuleBase" id="RU000363"/>
    </source>
</evidence>
<evidence type="ECO:0000256" key="1">
    <source>
        <dbReference type="ARBA" id="ARBA00006484"/>
    </source>
</evidence>
<dbReference type="PIRSF" id="PIRSF000126">
    <property type="entry name" value="11-beta-HSD1"/>
    <property type="match status" value="1"/>
</dbReference>
<proteinExistence type="inferred from homology"/>
<dbReference type="EMBL" id="JACXAD010000001">
    <property type="protein sequence ID" value="MBD2766362.1"/>
    <property type="molecule type" value="Genomic_DNA"/>
</dbReference>
<dbReference type="SUPFAM" id="SSF51735">
    <property type="entry name" value="NAD(P)-binding Rossmann-fold domains"/>
    <property type="match status" value="1"/>
</dbReference>
<reference evidence="5" key="1">
    <citation type="submission" date="2020-09" db="EMBL/GenBank/DDBJ databases">
        <authorList>
            <person name="Kim M.K."/>
        </authorList>
    </citation>
    <scope>NUCLEOTIDE SEQUENCE</scope>
    <source>
        <strain evidence="5">BT664</strain>
    </source>
</reference>
<sequence>MANHPKAALITGATSGIGRELANCFAQDHYNLVIVARDEQALHQTAAELRQDYGVQVLPLVKDLFRPDAPFEVYDEVRDRGIRIDALVNNAGQGQYGKFTTTDIHRELDIIQLNIATYVVFSKLFLQDMVARNDGMILQVSSIGGELPGPLQAVYHGTKAFVTSFTAAIREEVKDTNVKITALEPGVTDTDFFRKADMERSKLVASGTKADPAKVARDGYAALLAGKDKVISGFMNKVQVGLSNVIPDRLVAAGLHKMGEPVDGDESAHQEQETYLRR</sequence>
<dbReference type="GO" id="GO:0016491">
    <property type="term" value="F:oxidoreductase activity"/>
    <property type="evidence" value="ECO:0007669"/>
    <property type="project" value="UniProtKB-KW"/>
</dbReference>
<dbReference type="Gene3D" id="3.40.50.720">
    <property type="entry name" value="NAD(P)-binding Rossmann-like Domain"/>
    <property type="match status" value="1"/>
</dbReference>
<accession>A0A927GHI6</accession>
<feature type="region of interest" description="Disordered" evidence="4">
    <location>
        <begin position="258"/>
        <end position="278"/>
    </location>
</feature>